<dbReference type="PANTHER" id="PTHR12835">
    <property type="entry name" value="BIOTIN PROTEIN LIGASE"/>
    <property type="match status" value="1"/>
</dbReference>
<dbReference type="InterPro" id="IPR045864">
    <property type="entry name" value="aa-tRNA-synth_II/BPL/LPL"/>
</dbReference>
<dbReference type="InterPro" id="IPR004408">
    <property type="entry name" value="Biotin_CoA_COase_ligase"/>
</dbReference>
<comment type="caution">
    <text evidence="5">The sequence shown here is derived from an EMBL/GenBank/DDBJ whole genome shotgun (WGS) entry which is preliminary data.</text>
</comment>
<keyword evidence="2" id="KW-0092">Biotin</keyword>
<protein>
    <recommendedName>
        <fullName evidence="3">biotin--[biotin carboxyl-carrier protein] ligase</fullName>
        <ecNumber evidence="3">6.3.4.15</ecNumber>
    </recommendedName>
</protein>
<evidence type="ECO:0000313" key="6">
    <source>
        <dbReference type="Proteomes" id="UP001597252"/>
    </source>
</evidence>
<dbReference type="NCBIfam" id="TIGR00121">
    <property type="entry name" value="birA_ligase"/>
    <property type="match status" value="1"/>
</dbReference>
<keyword evidence="6" id="KW-1185">Reference proteome</keyword>
<dbReference type="PROSITE" id="PS51733">
    <property type="entry name" value="BPL_LPL_CATALYTIC"/>
    <property type="match status" value="1"/>
</dbReference>
<feature type="domain" description="BPL/LPL catalytic" evidence="4">
    <location>
        <begin position="1"/>
        <end position="187"/>
    </location>
</feature>
<dbReference type="InterPro" id="IPR003142">
    <property type="entry name" value="BPL_C"/>
</dbReference>
<name>A0ABW4E6S0_9LACO</name>
<dbReference type="Proteomes" id="UP001597252">
    <property type="component" value="Unassembled WGS sequence"/>
</dbReference>
<dbReference type="Pfam" id="PF02237">
    <property type="entry name" value="BPL_C"/>
    <property type="match status" value="1"/>
</dbReference>
<dbReference type="Gene3D" id="2.30.30.100">
    <property type="match status" value="1"/>
</dbReference>
<evidence type="ECO:0000256" key="1">
    <source>
        <dbReference type="ARBA" id="ARBA00022598"/>
    </source>
</evidence>
<dbReference type="GO" id="GO:0004077">
    <property type="term" value="F:biotin--[biotin carboxyl-carrier protein] ligase activity"/>
    <property type="evidence" value="ECO:0007669"/>
    <property type="project" value="UniProtKB-EC"/>
</dbReference>
<dbReference type="EC" id="6.3.4.15" evidence="3"/>
<dbReference type="PANTHER" id="PTHR12835:SF5">
    <property type="entry name" value="BIOTIN--PROTEIN LIGASE"/>
    <property type="match status" value="1"/>
</dbReference>
<dbReference type="EMBL" id="JBHTON010000034">
    <property type="protein sequence ID" value="MFD1485582.1"/>
    <property type="molecule type" value="Genomic_DNA"/>
</dbReference>
<dbReference type="InterPro" id="IPR004143">
    <property type="entry name" value="BPL_LPL_catalytic"/>
</dbReference>
<evidence type="ECO:0000313" key="5">
    <source>
        <dbReference type="EMBL" id="MFD1485582.1"/>
    </source>
</evidence>
<keyword evidence="1 5" id="KW-0436">Ligase</keyword>
<gene>
    <name evidence="5" type="ORF">ACFQ5J_10110</name>
</gene>
<dbReference type="Pfam" id="PF03099">
    <property type="entry name" value="BPL_LplA_LipB"/>
    <property type="match status" value="1"/>
</dbReference>
<dbReference type="SUPFAM" id="SSF55681">
    <property type="entry name" value="Class II aaRS and biotin synthetases"/>
    <property type="match status" value="1"/>
</dbReference>
<reference evidence="6" key="1">
    <citation type="journal article" date="2019" name="Int. J. Syst. Evol. Microbiol.">
        <title>The Global Catalogue of Microorganisms (GCM) 10K type strain sequencing project: providing services to taxonomists for standard genome sequencing and annotation.</title>
        <authorList>
            <consortium name="The Broad Institute Genomics Platform"/>
            <consortium name="The Broad Institute Genome Sequencing Center for Infectious Disease"/>
            <person name="Wu L."/>
            <person name="Ma J."/>
        </authorList>
    </citation>
    <scope>NUCLEOTIDE SEQUENCE [LARGE SCALE GENOMIC DNA]</scope>
    <source>
        <strain evidence="6">CCM 8903</strain>
    </source>
</reference>
<accession>A0ABW4E6S0</accession>
<evidence type="ECO:0000256" key="3">
    <source>
        <dbReference type="ARBA" id="ARBA00024227"/>
    </source>
</evidence>
<dbReference type="Gene3D" id="3.30.930.10">
    <property type="entry name" value="Bira Bifunctional Protein, Domain 2"/>
    <property type="match status" value="1"/>
</dbReference>
<proteinExistence type="predicted"/>
<sequence>MFTPDTLRALLPAALQTLPIETFTTTTSTNAVAATRVTGGQKAPFWLLANAQTNGVGRLGKAFFSPAQTGLYMTYALPAVAAPLLSLLTPAAGVALQQAIAQQLQVTTQIKWVNDLLIANQKVAGILASRLADGTILIGIGINIAPAGYRPDVAIDLPVGTLLSAQPRSDIRPALAAAWLSRFTALLAAPETIMPQYRPVAAWIGQTVRLSGAHEPVDGVLQGFADDGSLILRTASGLHQYNTGSIRLH</sequence>
<evidence type="ECO:0000259" key="4">
    <source>
        <dbReference type="PROSITE" id="PS51733"/>
    </source>
</evidence>
<evidence type="ECO:0000256" key="2">
    <source>
        <dbReference type="ARBA" id="ARBA00023267"/>
    </source>
</evidence>
<organism evidence="5 6">
    <name type="scientific">Lacticaseibacillus baoqingensis</name>
    <dbReference type="NCBI Taxonomy" id="2486013"/>
    <lineage>
        <taxon>Bacteria</taxon>
        <taxon>Bacillati</taxon>
        <taxon>Bacillota</taxon>
        <taxon>Bacilli</taxon>
        <taxon>Lactobacillales</taxon>
        <taxon>Lactobacillaceae</taxon>
        <taxon>Lacticaseibacillus</taxon>
    </lineage>
</organism>
<dbReference type="RefSeq" id="WP_164508591.1">
    <property type="nucleotide sequence ID" value="NZ_JBHTON010000034.1"/>
</dbReference>